<dbReference type="EMBL" id="WUTW01000002">
    <property type="protein sequence ID" value="MXQ65622.1"/>
    <property type="molecule type" value="Genomic_DNA"/>
</dbReference>
<feature type="transmembrane region" description="Helical" evidence="1">
    <location>
        <begin position="6"/>
        <end position="26"/>
    </location>
</feature>
<accession>A0A6I4WGA9</accession>
<dbReference type="Proteomes" id="UP000431901">
    <property type="component" value="Unassembled WGS sequence"/>
</dbReference>
<keyword evidence="1" id="KW-0472">Membrane</keyword>
<keyword evidence="1" id="KW-1133">Transmembrane helix</keyword>
<keyword evidence="4" id="KW-1185">Reference proteome</keyword>
<proteinExistence type="predicted"/>
<evidence type="ECO:0000313" key="4">
    <source>
        <dbReference type="Proteomes" id="UP000431901"/>
    </source>
</evidence>
<gene>
    <name evidence="3" type="ORF">GQ466_16455</name>
</gene>
<feature type="domain" description="TadE-like" evidence="2">
    <location>
        <begin position="2"/>
        <end position="41"/>
    </location>
</feature>
<dbReference type="InterPro" id="IPR012495">
    <property type="entry name" value="TadE-like_dom"/>
</dbReference>
<evidence type="ECO:0000259" key="2">
    <source>
        <dbReference type="Pfam" id="PF07811"/>
    </source>
</evidence>
<name>A0A6I4WGA9_9ACTN</name>
<dbReference type="OrthoDB" id="4220102at2"/>
<dbReference type="RefSeq" id="WP_161103694.1">
    <property type="nucleotide sequence ID" value="NZ_JBHLYI010000006.1"/>
</dbReference>
<protein>
    <submittedName>
        <fullName evidence="3">Pilus assembly protein</fullName>
    </submittedName>
</protein>
<evidence type="ECO:0000256" key="1">
    <source>
        <dbReference type="SAM" id="Phobius"/>
    </source>
</evidence>
<reference evidence="3 4" key="1">
    <citation type="submission" date="2019-12" db="EMBL/GenBank/DDBJ databases">
        <title>Nocardia macrotermitis sp. nov. and Nocardia aurantia sp. nov., isolated from the gut of the fungus growing-termite Macrotermes natalensis.</title>
        <authorList>
            <person name="Christine B."/>
            <person name="Rene B."/>
        </authorList>
    </citation>
    <scope>NUCLEOTIDE SEQUENCE [LARGE SCALE GENOMIC DNA]</scope>
    <source>
        <strain evidence="3 4">DSM 102126</strain>
    </source>
</reference>
<dbReference type="AlphaFoldDB" id="A0A6I4WGA9"/>
<keyword evidence="1" id="KW-0812">Transmembrane</keyword>
<comment type="caution">
    <text evidence="3">The sequence shown here is derived from an EMBL/GenBank/DDBJ whole genome shotgun (WGS) entry which is preliminary data.</text>
</comment>
<sequence>MSLEFLIVFPSVLLAVLVALNAGLWFHARNIALSAAEEGVRVARTHAEPGDGVQAARRFAIESGDGILIQPKATLGGNADTVEITVTGEAVSLVPGLTLSISQTARAPRERFTVPGAP</sequence>
<dbReference type="Pfam" id="PF07811">
    <property type="entry name" value="TadE"/>
    <property type="match status" value="1"/>
</dbReference>
<evidence type="ECO:0000313" key="3">
    <source>
        <dbReference type="EMBL" id="MXQ65622.1"/>
    </source>
</evidence>
<organism evidence="3 4">
    <name type="scientific">Actinomadura rayongensis</name>
    <dbReference type="NCBI Taxonomy" id="1429076"/>
    <lineage>
        <taxon>Bacteria</taxon>
        <taxon>Bacillati</taxon>
        <taxon>Actinomycetota</taxon>
        <taxon>Actinomycetes</taxon>
        <taxon>Streptosporangiales</taxon>
        <taxon>Thermomonosporaceae</taxon>
        <taxon>Actinomadura</taxon>
    </lineage>
</organism>